<dbReference type="Proteomes" id="UP001417504">
    <property type="component" value="Unassembled WGS sequence"/>
</dbReference>
<dbReference type="EMBL" id="JBBNAE010000006">
    <property type="protein sequence ID" value="KAK9116264.1"/>
    <property type="molecule type" value="Genomic_DNA"/>
</dbReference>
<evidence type="ECO:0000313" key="1">
    <source>
        <dbReference type="EMBL" id="KAK9116264.1"/>
    </source>
</evidence>
<sequence>MPMNIIQSEVKKLNGCLRQVEYMKQSGASNEDNMNWVKEMFATEAMNKKGFRFDHVWEIVKDYEKFKDIKTKNTCFASAIQKL</sequence>
<protein>
    <submittedName>
        <fullName evidence="1">Uncharacterized protein</fullName>
    </submittedName>
</protein>
<evidence type="ECO:0000313" key="2">
    <source>
        <dbReference type="Proteomes" id="UP001417504"/>
    </source>
</evidence>
<organism evidence="1 2">
    <name type="scientific">Stephania japonica</name>
    <dbReference type="NCBI Taxonomy" id="461633"/>
    <lineage>
        <taxon>Eukaryota</taxon>
        <taxon>Viridiplantae</taxon>
        <taxon>Streptophyta</taxon>
        <taxon>Embryophyta</taxon>
        <taxon>Tracheophyta</taxon>
        <taxon>Spermatophyta</taxon>
        <taxon>Magnoliopsida</taxon>
        <taxon>Ranunculales</taxon>
        <taxon>Menispermaceae</taxon>
        <taxon>Menispermoideae</taxon>
        <taxon>Cissampelideae</taxon>
        <taxon>Stephania</taxon>
    </lineage>
</organism>
<dbReference type="PANTHER" id="PTHR45125">
    <property type="entry name" value="F21J9.4-RELATED"/>
    <property type="match status" value="1"/>
</dbReference>
<name>A0AAP0IIP9_9MAGN</name>
<gene>
    <name evidence="1" type="ORF">Sjap_015211</name>
</gene>
<proteinExistence type="predicted"/>
<keyword evidence="2" id="KW-1185">Reference proteome</keyword>
<reference evidence="1 2" key="1">
    <citation type="submission" date="2024-01" db="EMBL/GenBank/DDBJ databases">
        <title>Genome assemblies of Stephania.</title>
        <authorList>
            <person name="Yang L."/>
        </authorList>
    </citation>
    <scope>NUCLEOTIDE SEQUENCE [LARGE SCALE GENOMIC DNA]</scope>
    <source>
        <strain evidence="1">QJT</strain>
        <tissue evidence="1">Leaf</tissue>
    </source>
</reference>
<comment type="caution">
    <text evidence="1">The sequence shown here is derived from an EMBL/GenBank/DDBJ whole genome shotgun (WGS) entry which is preliminary data.</text>
</comment>
<dbReference type="PANTHER" id="PTHR45125:SF3">
    <property type="entry name" value="NO-APICAL-MERISTEM-ASSOCIATED CARBOXY-TERMINAL DOMAIN PROTEIN"/>
    <property type="match status" value="1"/>
</dbReference>
<accession>A0AAP0IIP9</accession>
<dbReference type="AlphaFoldDB" id="A0AAP0IIP9"/>